<keyword evidence="3" id="KW-1185">Reference proteome</keyword>
<feature type="transmembrane region" description="Helical" evidence="1">
    <location>
        <begin position="126"/>
        <end position="144"/>
    </location>
</feature>
<accession>A0A8J3IJZ3</accession>
<evidence type="ECO:0000313" key="3">
    <source>
        <dbReference type="Proteomes" id="UP000597444"/>
    </source>
</evidence>
<dbReference type="AlphaFoldDB" id="A0A8J3IJZ3"/>
<feature type="transmembrane region" description="Helical" evidence="1">
    <location>
        <begin position="178"/>
        <end position="196"/>
    </location>
</feature>
<comment type="caution">
    <text evidence="2">The sequence shown here is derived from an EMBL/GenBank/DDBJ whole genome shotgun (WGS) entry which is preliminary data.</text>
</comment>
<dbReference type="Proteomes" id="UP000597444">
    <property type="component" value="Unassembled WGS sequence"/>
</dbReference>
<gene>
    <name evidence="2" type="ORF">KSF_022230</name>
</gene>
<evidence type="ECO:0000313" key="2">
    <source>
        <dbReference type="EMBL" id="GHO92175.1"/>
    </source>
</evidence>
<dbReference type="RefSeq" id="WP_220203027.1">
    <property type="nucleotide sequence ID" value="NZ_BNJK01000001.1"/>
</dbReference>
<feature type="transmembrane region" description="Helical" evidence="1">
    <location>
        <begin position="208"/>
        <end position="229"/>
    </location>
</feature>
<feature type="transmembrane region" description="Helical" evidence="1">
    <location>
        <begin position="73"/>
        <end position="94"/>
    </location>
</feature>
<keyword evidence="1" id="KW-0472">Membrane</keyword>
<keyword evidence="1" id="KW-0812">Transmembrane</keyword>
<keyword evidence="1" id="KW-1133">Transmembrane helix</keyword>
<organism evidence="2 3">
    <name type="scientific">Reticulibacter mediterranei</name>
    <dbReference type="NCBI Taxonomy" id="2778369"/>
    <lineage>
        <taxon>Bacteria</taxon>
        <taxon>Bacillati</taxon>
        <taxon>Chloroflexota</taxon>
        <taxon>Ktedonobacteria</taxon>
        <taxon>Ktedonobacterales</taxon>
        <taxon>Reticulibacteraceae</taxon>
        <taxon>Reticulibacter</taxon>
    </lineage>
</organism>
<reference evidence="2" key="1">
    <citation type="submission" date="2020-10" db="EMBL/GenBank/DDBJ databases">
        <title>Taxonomic study of unclassified bacteria belonging to the class Ktedonobacteria.</title>
        <authorList>
            <person name="Yabe S."/>
            <person name="Wang C.M."/>
            <person name="Zheng Y."/>
            <person name="Sakai Y."/>
            <person name="Cavaletti L."/>
            <person name="Monciardini P."/>
            <person name="Donadio S."/>
        </authorList>
    </citation>
    <scope>NUCLEOTIDE SEQUENCE</scope>
    <source>
        <strain evidence="2">ID150040</strain>
    </source>
</reference>
<protein>
    <submittedName>
        <fullName evidence="2">Uncharacterized protein</fullName>
    </submittedName>
</protein>
<dbReference type="EMBL" id="BNJK01000001">
    <property type="protein sequence ID" value="GHO92175.1"/>
    <property type="molecule type" value="Genomic_DNA"/>
</dbReference>
<feature type="transmembrane region" description="Helical" evidence="1">
    <location>
        <begin position="241"/>
        <end position="261"/>
    </location>
</feature>
<proteinExistence type="predicted"/>
<feature type="transmembrane region" description="Helical" evidence="1">
    <location>
        <begin position="12"/>
        <end position="34"/>
    </location>
</feature>
<evidence type="ECO:0000256" key="1">
    <source>
        <dbReference type="SAM" id="Phobius"/>
    </source>
</evidence>
<sequence length="264" mass="28398">MQKRSMLSQLRINGISYLLSALLLLVGIPLYQLLVLNPTGYGTILAGNNGPALATAYLHWIGAHQLQFIIHRLLLTLTFVLLLTLPFVLFRIIVAQELVAQVEQGEVEEDEETEDGSPAHPWRGKGFVIIALWAGLSGLLLYILGTIGGTIYLVSASSATMPANFTLISSLFSLVPNSIGIGLLALSTLFFGAMIARRGRYIWPGIWVAFGYAALAVAALFSGSAVGVASSPATGQATLTTPAMLLFALWVLWFGIMLVRLQPE</sequence>
<name>A0A8J3IJZ3_9CHLR</name>